<feature type="domain" description="Cupin type-2" evidence="3">
    <location>
        <begin position="99"/>
        <end position="165"/>
    </location>
</feature>
<evidence type="ECO:0000313" key="5">
    <source>
        <dbReference type="Proteomes" id="UP000028488"/>
    </source>
</evidence>
<evidence type="ECO:0000259" key="3">
    <source>
        <dbReference type="Pfam" id="PF07883"/>
    </source>
</evidence>
<dbReference type="PANTHER" id="PTHR41517:SF1">
    <property type="entry name" value="CUPIN"/>
    <property type="match status" value="1"/>
</dbReference>
<dbReference type="InterPro" id="IPR011051">
    <property type="entry name" value="RmlC_Cupin_sf"/>
</dbReference>
<dbReference type="Pfam" id="PF07883">
    <property type="entry name" value="Cupin_2"/>
    <property type="match status" value="1"/>
</dbReference>
<dbReference type="FunFam" id="2.60.120.10:FF:000274">
    <property type="entry name" value="Gentisate 1,2-dioxygenase"/>
    <property type="match status" value="1"/>
</dbReference>
<evidence type="ECO:0000256" key="2">
    <source>
        <dbReference type="ARBA" id="ARBA00023002"/>
    </source>
</evidence>
<dbReference type="InterPro" id="IPR047183">
    <property type="entry name" value="GDO-like"/>
</dbReference>
<dbReference type="Proteomes" id="UP000028488">
    <property type="component" value="Plasmid pPDG4"/>
</dbReference>
<keyword evidence="1" id="KW-0223">Dioxygenase</keyword>
<keyword evidence="4" id="KW-0614">Plasmid</keyword>
<geneLocation type="plasmid" evidence="4 5">
    <name>pPDG4</name>
</geneLocation>
<accession>A0A076F0C7</accession>
<dbReference type="InterPro" id="IPR014710">
    <property type="entry name" value="RmlC-like_jellyroll"/>
</dbReference>
<dbReference type="CDD" id="cd02216">
    <property type="entry name" value="cupin_GDO-like_N"/>
    <property type="match status" value="1"/>
</dbReference>
<dbReference type="InterPro" id="IPR013096">
    <property type="entry name" value="Cupin_2"/>
</dbReference>
<dbReference type="EMBL" id="CP008951">
    <property type="protein sequence ID" value="AII11451.1"/>
    <property type="molecule type" value="Genomic_DNA"/>
</dbReference>
<keyword evidence="2" id="KW-0560">Oxidoreductase</keyword>
<proteinExistence type="predicted"/>
<organism evidence="4 5">
    <name type="scientific">Rhodococcus opacus</name>
    <name type="common">Nocardia opaca</name>
    <dbReference type="NCBI Taxonomy" id="37919"/>
    <lineage>
        <taxon>Bacteria</taxon>
        <taxon>Bacillati</taxon>
        <taxon>Actinomycetota</taxon>
        <taxon>Actinomycetes</taxon>
        <taxon>Mycobacteriales</taxon>
        <taxon>Nocardiaceae</taxon>
        <taxon>Rhodococcus</taxon>
    </lineage>
</organism>
<dbReference type="PANTHER" id="PTHR41517">
    <property type="entry name" value="1,2-DIOXYGENASE PROTEIN-RELATED"/>
    <property type="match status" value="1"/>
</dbReference>
<protein>
    <submittedName>
        <fullName evidence="4">Cupin</fullName>
    </submittedName>
</protein>
<sequence>MHTPDPSLDDAPELKQLYTDFEAEHLNPLWTQLGDLMPMTPTSRAVPFVWKWSTLYPLAQRAGDLVPVGRGGERRAIALANPGLDGVPYVTPTLWAAIQYLGPKEVAPEHRHAQNAFRFVVEGQGVWTVVNGDPVAMRRGDFLLTPGWHFHGHHNETDQPMAWIDGLDIPFVHYTDTGFFEFGSENVTDDSTPDVSRSERLWAHPGLRPLVGLDAKTSSPIAAYRWEHTDAALREQLQLEDEGYAATTEPGHAAVRYTNPTTGGDVMPTIRAEFHRLRAGARTRPRRDVGSTVYQVFDGEGRFVLGGEARTVSTGDMIVVPSWTEWSIEADTEFDLFAFSDAPIVERLHFDRTFISEGA</sequence>
<dbReference type="AlphaFoldDB" id="A0A076F0C7"/>
<evidence type="ECO:0000256" key="1">
    <source>
        <dbReference type="ARBA" id="ARBA00022964"/>
    </source>
</evidence>
<gene>
    <name evidence="4" type="ORF">EP51_46560</name>
</gene>
<name>A0A076F0C7_RHOOP</name>
<evidence type="ECO:0000313" key="4">
    <source>
        <dbReference type="EMBL" id="AII11451.1"/>
    </source>
</evidence>
<reference evidence="4 5" key="1">
    <citation type="submission" date="2014-07" db="EMBL/GenBank/DDBJ databases">
        <title>Genome Sequence of Rhodococcus opacus Strain R7, a Biodegrader of Mono- and Polycyclic Aromatic Hydrocarbons.</title>
        <authorList>
            <person name="Di Gennaro P."/>
            <person name="Zampolli J."/>
            <person name="Presti I."/>
            <person name="Cappelletti M."/>
            <person name="D'Ursi P."/>
            <person name="Orro A."/>
            <person name="Mezzelani A."/>
            <person name="Milanesi L."/>
        </authorList>
    </citation>
    <scope>NUCLEOTIDE SEQUENCE [LARGE SCALE GENOMIC DNA]</scope>
    <source>
        <strain evidence="4 5">R7</strain>
        <plasmid evidence="4">pPDG4</plasmid>
    </source>
</reference>
<dbReference type="Gene3D" id="2.60.120.10">
    <property type="entry name" value="Jelly Rolls"/>
    <property type="match status" value="1"/>
</dbReference>
<dbReference type="SUPFAM" id="SSF51182">
    <property type="entry name" value="RmlC-like cupins"/>
    <property type="match status" value="1"/>
</dbReference>
<dbReference type="GO" id="GO:0016702">
    <property type="term" value="F:oxidoreductase activity, acting on single donors with incorporation of molecular oxygen, incorporation of two atoms of oxygen"/>
    <property type="evidence" value="ECO:0007669"/>
    <property type="project" value="UniProtKB-ARBA"/>
</dbReference>
<dbReference type="RefSeq" id="WP_128644226.1">
    <property type="nucleotide sequence ID" value="NZ_CP008951.1"/>
</dbReference>
<dbReference type="CDD" id="cd06992">
    <property type="entry name" value="cupin_GDO-like_C"/>
    <property type="match status" value="1"/>
</dbReference>